<sequence>MKKAAIVGERQAILVEAPIPTIQNDEVLVKVHVAPMCSEYKKFVNGTVGQCLGHEAVGEVVDIAQHGPHQIGDRVVLMPLNGCGKCRLCLAGDYIHCLDNKMSDCTMSQYIVKPAFMLKKIPDEVSYEKASLACCALGPTFGAMQTLGVNVFDTLLVTGLGPVGIGAIVNARYRGARVIAVESNAYRSQLARELGVVDVIDSRDPEALEKIRSYCDQNGPDYAIDCSGAVPAHRLCIDAVRRKGSVVFVGESHVETPVTISKDMIRKGLHLFGAWHYNLNDFPKIMQVIQHSPLVEKMITHRFPMSRIQDAFETSAQQNSVKILLKPWE</sequence>
<reference evidence="4 5" key="1">
    <citation type="submission" date="2022-09" db="EMBL/GenBank/DDBJ databases">
        <authorList>
            <person name="Han X.L."/>
            <person name="Wang Q."/>
            <person name="Lu T."/>
        </authorList>
    </citation>
    <scope>NUCLEOTIDE SEQUENCE [LARGE SCALE GENOMIC DNA]</scope>
    <source>
        <strain evidence="4 5">WQ 127069</strain>
    </source>
</reference>
<dbReference type="SUPFAM" id="SSF51735">
    <property type="entry name" value="NAD(P)-binding Rossmann-fold domains"/>
    <property type="match status" value="1"/>
</dbReference>
<evidence type="ECO:0000313" key="4">
    <source>
        <dbReference type="EMBL" id="MCU6791553.1"/>
    </source>
</evidence>
<dbReference type="Pfam" id="PF00107">
    <property type="entry name" value="ADH_zinc_N"/>
    <property type="match status" value="1"/>
</dbReference>
<proteinExistence type="predicted"/>
<keyword evidence="5" id="KW-1185">Reference proteome</keyword>
<evidence type="ECO:0000256" key="1">
    <source>
        <dbReference type="ARBA" id="ARBA00023002"/>
    </source>
</evidence>
<dbReference type="InterPro" id="IPR011032">
    <property type="entry name" value="GroES-like_sf"/>
</dbReference>
<dbReference type="Gene3D" id="3.90.180.10">
    <property type="entry name" value="Medium-chain alcohol dehydrogenases, catalytic domain"/>
    <property type="match status" value="1"/>
</dbReference>
<name>A0ABT2UA84_9BACL</name>
<dbReference type="PANTHER" id="PTHR43401:SF2">
    <property type="entry name" value="L-THREONINE 3-DEHYDROGENASE"/>
    <property type="match status" value="1"/>
</dbReference>
<gene>
    <name evidence="4" type="ORF">OB236_05350</name>
</gene>
<feature type="domain" description="Alcohol dehydrogenase-like C-terminal" evidence="2">
    <location>
        <begin position="162"/>
        <end position="289"/>
    </location>
</feature>
<dbReference type="Pfam" id="PF08240">
    <property type="entry name" value="ADH_N"/>
    <property type="match status" value="1"/>
</dbReference>
<evidence type="ECO:0000259" key="3">
    <source>
        <dbReference type="Pfam" id="PF08240"/>
    </source>
</evidence>
<dbReference type="SUPFAM" id="SSF50129">
    <property type="entry name" value="GroES-like"/>
    <property type="match status" value="1"/>
</dbReference>
<comment type="caution">
    <text evidence="4">The sequence shown here is derived from an EMBL/GenBank/DDBJ whole genome shotgun (WGS) entry which is preliminary data.</text>
</comment>
<dbReference type="InterPro" id="IPR036291">
    <property type="entry name" value="NAD(P)-bd_dom_sf"/>
</dbReference>
<dbReference type="RefSeq" id="WP_262683090.1">
    <property type="nucleotide sequence ID" value="NZ_JAOQIO010000009.1"/>
</dbReference>
<protein>
    <submittedName>
        <fullName evidence="4">Zinc-binding dehydrogenase</fullName>
    </submittedName>
</protein>
<dbReference type="InterPro" id="IPR013154">
    <property type="entry name" value="ADH-like_N"/>
</dbReference>
<dbReference type="PANTHER" id="PTHR43401">
    <property type="entry name" value="L-THREONINE 3-DEHYDROGENASE"/>
    <property type="match status" value="1"/>
</dbReference>
<dbReference type="InterPro" id="IPR013149">
    <property type="entry name" value="ADH-like_C"/>
</dbReference>
<keyword evidence="1" id="KW-0560">Oxidoreductase</keyword>
<dbReference type="EMBL" id="JAOQIO010000009">
    <property type="protein sequence ID" value="MCU6791553.1"/>
    <property type="molecule type" value="Genomic_DNA"/>
</dbReference>
<evidence type="ECO:0000259" key="2">
    <source>
        <dbReference type="Pfam" id="PF00107"/>
    </source>
</evidence>
<organism evidence="4 5">
    <name type="scientific">Paenibacillus baimaensis</name>
    <dbReference type="NCBI Taxonomy" id="2982185"/>
    <lineage>
        <taxon>Bacteria</taxon>
        <taxon>Bacillati</taxon>
        <taxon>Bacillota</taxon>
        <taxon>Bacilli</taxon>
        <taxon>Bacillales</taxon>
        <taxon>Paenibacillaceae</taxon>
        <taxon>Paenibacillus</taxon>
    </lineage>
</organism>
<dbReference type="Proteomes" id="UP001652445">
    <property type="component" value="Unassembled WGS sequence"/>
</dbReference>
<feature type="domain" description="Alcohol dehydrogenase-like N-terminal" evidence="3">
    <location>
        <begin position="24"/>
        <end position="123"/>
    </location>
</feature>
<evidence type="ECO:0000313" key="5">
    <source>
        <dbReference type="Proteomes" id="UP001652445"/>
    </source>
</evidence>
<dbReference type="InterPro" id="IPR050129">
    <property type="entry name" value="Zn_alcohol_dh"/>
</dbReference>
<accession>A0ABT2UA84</accession>